<dbReference type="AlphaFoldDB" id="A0A3M7SBJ4"/>
<dbReference type="PROSITE" id="PS50966">
    <property type="entry name" value="ZF_SWIM"/>
    <property type="match status" value="1"/>
</dbReference>
<sequence length="109" mass="12967">MNFSFYNKNVKYFCFSIVNQRFINETNLCSDDWKQSKCNCREFAKHYICIHVLGLAYRYKLCIIPEEAKTISISQKRKRGRPKKQKAALFYQIDCDLSSSKNESNPEQY</sequence>
<dbReference type="EMBL" id="REGN01001691">
    <property type="protein sequence ID" value="RNA33099.1"/>
    <property type="molecule type" value="Genomic_DNA"/>
</dbReference>
<dbReference type="InterPro" id="IPR007527">
    <property type="entry name" value="Znf_SWIM"/>
</dbReference>
<keyword evidence="1" id="KW-0862">Zinc</keyword>
<evidence type="ECO:0000256" key="1">
    <source>
        <dbReference type="PROSITE-ProRule" id="PRU00325"/>
    </source>
</evidence>
<organism evidence="3 4">
    <name type="scientific">Brachionus plicatilis</name>
    <name type="common">Marine rotifer</name>
    <name type="synonym">Brachionus muelleri</name>
    <dbReference type="NCBI Taxonomy" id="10195"/>
    <lineage>
        <taxon>Eukaryota</taxon>
        <taxon>Metazoa</taxon>
        <taxon>Spiralia</taxon>
        <taxon>Gnathifera</taxon>
        <taxon>Rotifera</taxon>
        <taxon>Eurotatoria</taxon>
        <taxon>Monogononta</taxon>
        <taxon>Pseudotrocha</taxon>
        <taxon>Ploima</taxon>
        <taxon>Brachionidae</taxon>
        <taxon>Brachionus</taxon>
    </lineage>
</organism>
<gene>
    <name evidence="3" type="ORF">BpHYR1_011578</name>
</gene>
<feature type="domain" description="SWIM-type" evidence="2">
    <location>
        <begin position="24"/>
        <end position="60"/>
    </location>
</feature>
<keyword evidence="1" id="KW-0863">Zinc-finger</keyword>
<evidence type="ECO:0000259" key="2">
    <source>
        <dbReference type="PROSITE" id="PS50966"/>
    </source>
</evidence>
<dbReference type="Proteomes" id="UP000276133">
    <property type="component" value="Unassembled WGS sequence"/>
</dbReference>
<keyword evidence="4" id="KW-1185">Reference proteome</keyword>
<reference evidence="3 4" key="1">
    <citation type="journal article" date="2018" name="Sci. Rep.">
        <title>Genomic signatures of local adaptation to the degree of environmental predictability in rotifers.</title>
        <authorList>
            <person name="Franch-Gras L."/>
            <person name="Hahn C."/>
            <person name="Garcia-Roger E.M."/>
            <person name="Carmona M.J."/>
            <person name="Serra M."/>
            <person name="Gomez A."/>
        </authorList>
    </citation>
    <scope>NUCLEOTIDE SEQUENCE [LARGE SCALE GENOMIC DNA]</scope>
    <source>
        <strain evidence="3">HYR1</strain>
    </source>
</reference>
<name>A0A3M7SBJ4_BRAPC</name>
<dbReference type="GO" id="GO:0008270">
    <property type="term" value="F:zinc ion binding"/>
    <property type="evidence" value="ECO:0007669"/>
    <property type="project" value="UniProtKB-KW"/>
</dbReference>
<protein>
    <recommendedName>
        <fullName evidence="2">SWIM-type domain-containing protein</fullName>
    </recommendedName>
</protein>
<evidence type="ECO:0000313" key="4">
    <source>
        <dbReference type="Proteomes" id="UP000276133"/>
    </source>
</evidence>
<keyword evidence="1" id="KW-0479">Metal-binding</keyword>
<comment type="caution">
    <text evidence="3">The sequence shown here is derived from an EMBL/GenBank/DDBJ whole genome shotgun (WGS) entry which is preliminary data.</text>
</comment>
<proteinExistence type="predicted"/>
<evidence type="ECO:0000313" key="3">
    <source>
        <dbReference type="EMBL" id="RNA33099.1"/>
    </source>
</evidence>
<accession>A0A3M7SBJ4</accession>
<dbReference type="Pfam" id="PF04434">
    <property type="entry name" value="SWIM"/>
    <property type="match status" value="1"/>
</dbReference>